<dbReference type="Pfam" id="PF00403">
    <property type="entry name" value="HMA"/>
    <property type="match status" value="1"/>
</dbReference>
<comment type="caution">
    <text evidence="3">The sequence shown here is derived from an EMBL/GenBank/DDBJ whole genome shotgun (WGS) entry which is preliminary data.</text>
</comment>
<dbReference type="AlphaFoldDB" id="A0A644VBK5"/>
<accession>A0A644VBK5</accession>
<keyword evidence="1" id="KW-0479">Metal-binding</keyword>
<dbReference type="Gene3D" id="3.30.70.100">
    <property type="match status" value="1"/>
</dbReference>
<organism evidence="3">
    <name type="scientific">bioreactor metagenome</name>
    <dbReference type="NCBI Taxonomy" id="1076179"/>
    <lineage>
        <taxon>unclassified sequences</taxon>
        <taxon>metagenomes</taxon>
        <taxon>ecological metagenomes</taxon>
    </lineage>
</organism>
<evidence type="ECO:0000256" key="1">
    <source>
        <dbReference type="ARBA" id="ARBA00022723"/>
    </source>
</evidence>
<evidence type="ECO:0000313" key="3">
    <source>
        <dbReference type="EMBL" id="MPL88718.1"/>
    </source>
</evidence>
<evidence type="ECO:0000259" key="2">
    <source>
        <dbReference type="PROSITE" id="PS50846"/>
    </source>
</evidence>
<feature type="domain" description="HMA" evidence="2">
    <location>
        <begin position="34"/>
        <end position="100"/>
    </location>
</feature>
<name>A0A644VBK5_9ZZZZ</name>
<dbReference type="FunFam" id="3.30.70.100:FF:000001">
    <property type="entry name" value="ATPase copper transporting beta"/>
    <property type="match status" value="1"/>
</dbReference>
<sequence length="105" mass="11980">MKRFAIIVMAFAAMLFVTTNFAEAQNKKSAKKEVQVTFSIPDVDCQHCVNKIESKMPYEKGVKDMKVSLDNKTIWISYEDSKTNKENLAKALEKLGYPAKEVEQK</sequence>
<protein>
    <recommendedName>
        <fullName evidence="2">HMA domain-containing protein</fullName>
    </recommendedName>
</protein>
<dbReference type="InterPro" id="IPR006121">
    <property type="entry name" value="HMA_dom"/>
</dbReference>
<reference evidence="3" key="1">
    <citation type="submission" date="2019-08" db="EMBL/GenBank/DDBJ databases">
        <authorList>
            <person name="Kucharzyk K."/>
            <person name="Murdoch R.W."/>
            <person name="Higgins S."/>
            <person name="Loffler F."/>
        </authorList>
    </citation>
    <scope>NUCLEOTIDE SEQUENCE</scope>
</reference>
<proteinExistence type="predicted"/>
<dbReference type="CDD" id="cd00371">
    <property type="entry name" value="HMA"/>
    <property type="match status" value="1"/>
</dbReference>
<dbReference type="SUPFAM" id="SSF55008">
    <property type="entry name" value="HMA, heavy metal-associated domain"/>
    <property type="match status" value="1"/>
</dbReference>
<dbReference type="PROSITE" id="PS50846">
    <property type="entry name" value="HMA_2"/>
    <property type="match status" value="1"/>
</dbReference>
<dbReference type="InterPro" id="IPR036163">
    <property type="entry name" value="HMA_dom_sf"/>
</dbReference>
<dbReference type="GO" id="GO:0046872">
    <property type="term" value="F:metal ion binding"/>
    <property type="evidence" value="ECO:0007669"/>
    <property type="project" value="UniProtKB-KW"/>
</dbReference>
<dbReference type="EMBL" id="VSSQ01000263">
    <property type="protein sequence ID" value="MPL88718.1"/>
    <property type="molecule type" value="Genomic_DNA"/>
</dbReference>
<gene>
    <name evidence="3" type="ORF">SDC9_34744</name>
</gene>